<name>A0A151XIP3_9HYME</name>
<organism evidence="1 2">
    <name type="scientific">Mycetomoellerius zeteki</name>
    <dbReference type="NCBI Taxonomy" id="64791"/>
    <lineage>
        <taxon>Eukaryota</taxon>
        <taxon>Metazoa</taxon>
        <taxon>Ecdysozoa</taxon>
        <taxon>Arthropoda</taxon>
        <taxon>Hexapoda</taxon>
        <taxon>Insecta</taxon>
        <taxon>Pterygota</taxon>
        <taxon>Neoptera</taxon>
        <taxon>Endopterygota</taxon>
        <taxon>Hymenoptera</taxon>
        <taxon>Apocrita</taxon>
        <taxon>Aculeata</taxon>
        <taxon>Formicoidea</taxon>
        <taxon>Formicidae</taxon>
        <taxon>Myrmicinae</taxon>
        <taxon>Mycetomoellerius</taxon>
    </lineage>
</organism>
<evidence type="ECO:0000313" key="1">
    <source>
        <dbReference type="EMBL" id="KYQ60269.1"/>
    </source>
</evidence>
<evidence type="ECO:0000313" key="2">
    <source>
        <dbReference type="Proteomes" id="UP000075809"/>
    </source>
</evidence>
<gene>
    <name evidence="1" type="ORF">ALC60_00677</name>
</gene>
<dbReference type="EMBL" id="KQ982080">
    <property type="protein sequence ID" value="KYQ60269.1"/>
    <property type="molecule type" value="Genomic_DNA"/>
</dbReference>
<keyword evidence="2" id="KW-1185">Reference proteome</keyword>
<protein>
    <submittedName>
        <fullName evidence="1">Uncharacterized protein</fullName>
    </submittedName>
</protein>
<dbReference type="AlphaFoldDB" id="A0A151XIP3"/>
<sequence length="80" mass="8740">MSPTRFLSTYDCKYQRLVITKTSGTLSRRVGTGIGRDGRRRTRQLELEMGGQAPTVGDTGGTIVAFGQIINPEVLTFFAS</sequence>
<reference evidence="1 2" key="1">
    <citation type="submission" date="2015-09" db="EMBL/GenBank/DDBJ databases">
        <title>Trachymyrmex zeteki WGS genome.</title>
        <authorList>
            <person name="Nygaard S."/>
            <person name="Hu H."/>
            <person name="Boomsma J."/>
            <person name="Zhang G."/>
        </authorList>
    </citation>
    <scope>NUCLEOTIDE SEQUENCE [LARGE SCALE GENOMIC DNA]</scope>
    <source>
        <strain evidence="1">Tzet28-1</strain>
        <tissue evidence="1">Whole body</tissue>
    </source>
</reference>
<accession>A0A151XIP3</accession>
<dbReference type="Proteomes" id="UP000075809">
    <property type="component" value="Unassembled WGS sequence"/>
</dbReference>
<proteinExistence type="predicted"/>